<dbReference type="InterPro" id="IPR052513">
    <property type="entry name" value="Thioester_dehydratase-like"/>
</dbReference>
<dbReference type="InterPro" id="IPR012340">
    <property type="entry name" value="NA-bd_OB-fold"/>
</dbReference>
<dbReference type="SUPFAM" id="SSF50249">
    <property type="entry name" value="Nucleic acid-binding proteins"/>
    <property type="match status" value="1"/>
</dbReference>
<dbReference type="Pfam" id="PF01796">
    <property type="entry name" value="OB_ChsH2_C"/>
    <property type="match status" value="1"/>
</dbReference>
<reference evidence="3" key="1">
    <citation type="journal article" date="2020" name="mSystems">
        <title>Genome- and Community-Level Interaction Insights into Carbon Utilization and Element Cycling Functions of Hydrothermarchaeota in Hydrothermal Sediment.</title>
        <authorList>
            <person name="Zhou Z."/>
            <person name="Liu Y."/>
            <person name="Xu W."/>
            <person name="Pan J."/>
            <person name="Luo Z.H."/>
            <person name="Li M."/>
        </authorList>
    </citation>
    <scope>NUCLEOTIDE SEQUENCE [LARGE SCALE GENOMIC DNA]</scope>
    <source>
        <strain evidence="3">SpSt-642</strain>
    </source>
</reference>
<evidence type="ECO:0000259" key="1">
    <source>
        <dbReference type="Pfam" id="PF01796"/>
    </source>
</evidence>
<accession>A0A7C4HG79</accession>
<dbReference type="EMBL" id="DTBJ01000054">
    <property type="protein sequence ID" value="HGM59168.1"/>
    <property type="molecule type" value="Genomic_DNA"/>
</dbReference>
<dbReference type="InterPro" id="IPR022002">
    <property type="entry name" value="ChsH2_Znr"/>
</dbReference>
<evidence type="ECO:0000313" key="3">
    <source>
        <dbReference type="EMBL" id="HGM59168.1"/>
    </source>
</evidence>
<proteinExistence type="predicted"/>
<feature type="domain" description="ChsH2 rubredoxin-like zinc ribbon" evidence="2">
    <location>
        <begin position="14"/>
        <end position="44"/>
    </location>
</feature>
<keyword evidence="3" id="KW-0238">DNA-binding</keyword>
<dbReference type="InterPro" id="IPR002878">
    <property type="entry name" value="ChsH2_C"/>
</dbReference>
<dbReference type="Gene3D" id="6.10.30.10">
    <property type="match status" value="1"/>
</dbReference>
<evidence type="ECO:0000259" key="2">
    <source>
        <dbReference type="Pfam" id="PF12172"/>
    </source>
</evidence>
<dbReference type="Pfam" id="PF12172">
    <property type="entry name" value="zf-ChsH2"/>
    <property type="match status" value="1"/>
</dbReference>
<protein>
    <submittedName>
        <fullName evidence="3">DNA-binding protein</fullName>
    </submittedName>
</protein>
<name>A0A7C4HG79_STAMA</name>
<dbReference type="PANTHER" id="PTHR34075:SF5">
    <property type="entry name" value="BLR3430 PROTEIN"/>
    <property type="match status" value="1"/>
</dbReference>
<sequence>MRFSIPRFWREIDSRYRLKATKCEKCSRVNYPPSKICRFCGSDKTIEIYLDKEKAKLITWTVIYNPPYGFENKKPLIIGIVETLETKTKLLVSITDLLPEELKEGLELEPVLRRVNEDGEHGLIHYGIKYRPVLK</sequence>
<comment type="caution">
    <text evidence="3">The sequence shown here is derived from an EMBL/GenBank/DDBJ whole genome shotgun (WGS) entry which is preliminary data.</text>
</comment>
<dbReference type="AlphaFoldDB" id="A0A7C4HG79"/>
<feature type="domain" description="ChsH2 C-terminal OB-fold" evidence="1">
    <location>
        <begin position="53"/>
        <end position="112"/>
    </location>
</feature>
<dbReference type="GO" id="GO:0003677">
    <property type="term" value="F:DNA binding"/>
    <property type="evidence" value="ECO:0007669"/>
    <property type="project" value="UniProtKB-KW"/>
</dbReference>
<gene>
    <name evidence="3" type="ORF">ENU14_06275</name>
</gene>
<organism evidence="3">
    <name type="scientific">Staphylothermus marinus</name>
    <dbReference type="NCBI Taxonomy" id="2280"/>
    <lineage>
        <taxon>Archaea</taxon>
        <taxon>Thermoproteota</taxon>
        <taxon>Thermoprotei</taxon>
        <taxon>Desulfurococcales</taxon>
        <taxon>Desulfurococcaceae</taxon>
        <taxon>Staphylothermus</taxon>
    </lineage>
</organism>
<dbReference type="PANTHER" id="PTHR34075">
    <property type="entry name" value="BLR3430 PROTEIN"/>
    <property type="match status" value="1"/>
</dbReference>